<evidence type="ECO:0000313" key="2">
    <source>
        <dbReference type="Proteomes" id="UP000002350"/>
    </source>
</evidence>
<dbReference type="CAZy" id="CBM5">
    <property type="family name" value="Carbohydrate-Binding Module Family 5"/>
</dbReference>
<protein>
    <submittedName>
        <fullName evidence="1">Carbohydrate binding domain protein</fullName>
    </submittedName>
</protein>
<dbReference type="GO" id="GO:0030246">
    <property type="term" value="F:carbohydrate binding"/>
    <property type="evidence" value="ECO:0007669"/>
    <property type="project" value="InterPro"/>
</dbReference>
<dbReference type="GO" id="GO:0004553">
    <property type="term" value="F:hydrolase activity, hydrolyzing O-glycosyl compounds"/>
    <property type="evidence" value="ECO:0007669"/>
    <property type="project" value="InterPro"/>
</dbReference>
<dbReference type="STRING" id="637905.SVI_1808"/>
<dbReference type="InterPro" id="IPR036573">
    <property type="entry name" value="CBM_sf_5/12"/>
</dbReference>
<dbReference type="Proteomes" id="UP000002350">
    <property type="component" value="Chromosome"/>
</dbReference>
<reference evidence="2" key="1">
    <citation type="journal article" date="2010" name="Mol. Biosyst.">
        <title>Complete genome sequence and comparative analysis of Shewanella violacea, a psychrophilic and piezophilic bacterium from deep sea floor sediments.</title>
        <authorList>
            <person name="Aono E."/>
            <person name="Baba T."/>
            <person name="Ara T."/>
            <person name="Nishi T."/>
            <person name="Nakamichi T."/>
            <person name="Inamoto E."/>
            <person name="Toyonaga H."/>
            <person name="Hasegawa M."/>
            <person name="Takai Y."/>
            <person name="Okumura Y."/>
            <person name="Baba M."/>
            <person name="Tomita M."/>
            <person name="Kato C."/>
            <person name="Oshima T."/>
            <person name="Nakasone K."/>
            <person name="Mori H."/>
        </authorList>
    </citation>
    <scope>NUCLEOTIDE SEQUENCE [LARGE SCALE GENOMIC DNA]</scope>
    <source>
        <strain evidence="2">JCM 10179 / CIP 106290 / LMG 19151 / DSS12</strain>
    </source>
</reference>
<organism evidence="1 2">
    <name type="scientific">Shewanella violacea (strain JCM 10179 / CIP 106290 / LMG 19151 / DSS12)</name>
    <dbReference type="NCBI Taxonomy" id="637905"/>
    <lineage>
        <taxon>Bacteria</taxon>
        <taxon>Pseudomonadati</taxon>
        <taxon>Pseudomonadota</taxon>
        <taxon>Gammaproteobacteria</taxon>
        <taxon>Alteromonadales</taxon>
        <taxon>Shewanellaceae</taxon>
        <taxon>Shewanella</taxon>
    </lineage>
</organism>
<evidence type="ECO:0000313" key="1">
    <source>
        <dbReference type="EMBL" id="BAJ01779.1"/>
    </source>
</evidence>
<dbReference type="AlphaFoldDB" id="D4ZJD0"/>
<dbReference type="Gene3D" id="2.10.10.20">
    <property type="entry name" value="Carbohydrate-binding module superfamily 5/12"/>
    <property type="match status" value="1"/>
</dbReference>
<gene>
    <name evidence="1" type="ordered locus">SVI_1808</name>
</gene>
<sequence length="41" mass="4809">MVYESLSYQAKWWTKNELPSESVEWGVWKLLGVCIPIPLNL</sequence>
<keyword evidence="2" id="KW-1185">Reference proteome</keyword>
<dbReference type="KEGG" id="svo:SVI_1808"/>
<dbReference type="CDD" id="cd12215">
    <property type="entry name" value="ChiC_BD"/>
    <property type="match status" value="1"/>
</dbReference>
<dbReference type="RefSeq" id="WP_013051086.1">
    <property type="nucleotide sequence ID" value="NC_014012.1"/>
</dbReference>
<accession>D4ZJD0</accession>
<name>D4ZJD0_SHEVD</name>
<dbReference type="HOGENOM" id="CLU_3276604_0_0_6"/>
<proteinExistence type="predicted"/>
<dbReference type="SUPFAM" id="SSF51055">
    <property type="entry name" value="Carbohydrate binding domain"/>
    <property type="match status" value="1"/>
</dbReference>
<dbReference type="GO" id="GO:0005576">
    <property type="term" value="C:extracellular region"/>
    <property type="evidence" value="ECO:0007669"/>
    <property type="project" value="InterPro"/>
</dbReference>
<dbReference type="GO" id="GO:0005975">
    <property type="term" value="P:carbohydrate metabolic process"/>
    <property type="evidence" value="ECO:0007669"/>
    <property type="project" value="InterPro"/>
</dbReference>
<dbReference type="EMBL" id="AP011177">
    <property type="protein sequence ID" value="BAJ01779.1"/>
    <property type="molecule type" value="Genomic_DNA"/>
</dbReference>